<evidence type="ECO:0000313" key="4">
    <source>
        <dbReference type="Proteomes" id="UP001164693"/>
    </source>
</evidence>
<keyword evidence="2" id="KW-0472">Membrane</keyword>
<feature type="transmembrane region" description="Helical" evidence="2">
    <location>
        <begin position="125"/>
        <end position="142"/>
    </location>
</feature>
<feature type="transmembrane region" description="Helical" evidence="2">
    <location>
        <begin position="21"/>
        <end position="38"/>
    </location>
</feature>
<organism evidence="3 4">
    <name type="scientific">Jatrophihabitans cynanchi</name>
    <dbReference type="NCBI Taxonomy" id="2944128"/>
    <lineage>
        <taxon>Bacteria</taxon>
        <taxon>Bacillati</taxon>
        <taxon>Actinomycetota</taxon>
        <taxon>Actinomycetes</taxon>
        <taxon>Jatrophihabitantales</taxon>
        <taxon>Jatrophihabitantaceae</taxon>
        <taxon>Jatrophihabitans</taxon>
    </lineage>
</organism>
<dbReference type="Proteomes" id="UP001164693">
    <property type="component" value="Chromosome"/>
</dbReference>
<keyword evidence="2" id="KW-0812">Transmembrane</keyword>
<evidence type="ECO:0000256" key="1">
    <source>
        <dbReference type="SAM" id="MobiDB-lite"/>
    </source>
</evidence>
<sequence>MGDYAAHPWSARLAGRIGHHSPALLSASILGVILLGLYPPQSALALTMPIALLAFVLMSWLLMRQHDRRLCELCMAAMPLNPSELAAHYKTRFWLAHSGGKPAFLVPYLAVLIGSNFLTGTIGRIGWAIVQSSMIYLILAYSSHRRLQPWCPWCREGGGGQDDRDDVTPPPPSDRRQLV</sequence>
<reference evidence="3" key="1">
    <citation type="submission" date="2022-05" db="EMBL/GenBank/DDBJ databases">
        <title>Jatrophihabitans sp. SB3-54 whole genome sequence.</title>
        <authorList>
            <person name="Suh M.K."/>
            <person name="Eom M.K."/>
            <person name="Kim J.S."/>
            <person name="Kim H.S."/>
            <person name="Do H.E."/>
            <person name="Shin Y.K."/>
            <person name="Lee J.-S."/>
        </authorList>
    </citation>
    <scope>NUCLEOTIDE SEQUENCE</scope>
    <source>
        <strain evidence="3">SB3-54</strain>
    </source>
</reference>
<name>A0ABY7JT13_9ACTN</name>
<proteinExistence type="predicted"/>
<keyword evidence="2" id="KW-1133">Transmembrane helix</keyword>
<feature type="transmembrane region" description="Helical" evidence="2">
    <location>
        <begin position="102"/>
        <end position="119"/>
    </location>
</feature>
<feature type="transmembrane region" description="Helical" evidence="2">
    <location>
        <begin position="44"/>
        <end position="63"/>
    </location>
</feature>
<feature type="region of interest" description="Disordered" evidence="1">
    <location>
        <begin position="159"/>
        <end position="179"/>
    </location>
</feature>
<dbReference type="RefSeq" id="WP_269442002.1">
    <property type="nucleotide sequence ID" value="NZ_CP097463.1"/>
</dbReference>
<protein>
    <submittedName>
        <fullName evidence="3">Uncharacterized protein</fullName>
    </submittedName>
</protein>
<accession>A0ABY7JT13</accession>
<dbReference type="EMBL" id="CP097463">
    <property type="protein sequence ID" value="WAX55489.1"/>
    <property type="molecule type" value="Genomic_DNA"/>
</dbReference>
<keyword evidence="4" id="KW-1185">Reference proteome</keyword>
<evidence type="ECO:0000313" key="3">
    <source>
        <dbReference type="EMBL" id="WAX55489.1"/>
    </source>
</evidence>
<gene>
    <name evidence="3" type="ORF">M6B22_13150</name>
</gene>
<evidence type="ECO:0000256" key="2">
    <source>
        <dbReference type="SAM" id="Phobius"/>
    </source>
</evidence>